<dbReference type="Pfam" id="PF01633">
    <property type="entry name" value="Choline_kinase"/>
    <property type="match status" value="1"/>
</dbReference>
<feature type="region of interest" description="Disordered" evidence="2">
    <location>
        <begin position="575"/>
        <end position="622"/>
    </location>
</feature>
<feature type="compositionally biased region" description="Low complexity" evidence="2">
    <location>
        <begin position="609"/>
        <end position="622"/>
    </location>
</feature>
<dbReference type="GO" id="GO:0006646">
    <property type="term" value="P:phosphatidylethanolamine biosynthetic process"/>
    <property type="evidence" value="ECO:0007669"/>
    <property type="project" value="TreeGrafter"/>
</dbReference>
<accession>A0A0F2M1R6</accession>
<dbReference type="GO" id="GO:0004305">
    <property type="term" value="F:ethanolamine kinase activity"/>
    <property type="evidence" value="ECO:0007669"/>
    <property type="project" value="TreeGrafter"/>
</dbReference>
<dbReference type="CDD" id="cd05157">
    <property type="entry name" value="ETNK_euk"/>
    <property type="match status" value="1"/>
</dbReference>
<dbReference type="Pfam" id="PF04428">
    <property type="entry name" value="Choline_kin_N"/>
    <property type="match status" value="1"/>
</dbReference>
<evidence type="ECO:0000256" key="2">
    <source>
        <dbReference type="SAM" id="MobiDB-lite"/>
    </source>
</evidence>
<feature type="region of interest" description="Disordered" evidence="2">
    <location>
        <begin position="1"/>
        <end position="26"/>
    </location>
</feature>
<keyword evidence="3" id="KW-1133">Transmembrane helix</keyword>
<dbReference type="GeneID" id="27665101"/>
<feature type="transmembrane region" description="Helical" evidence="3">
    <location>
        <begin position="69"/>
        <end position="90"/>
    </location>
</feature>
<dbReference type="InterPro" id="IPR011009">
    <property type="entry name" value="Kinase-like_dom_sf"/>
</dbReference>
<dbReference type="PANTHER" id="PTHR22603:SF93">
    <property type="entry name" value="RE24176P"/>
    <property type="match status" value="1"/>
</dbReference>
<dbReference type="AlphaFoldDB" id="A0A0F2M1R6"/>
<feature type="transmembrane region" description="Helical" evidence="3">
    <location>
        <begin position="149"/>
        <end position="168"/>
    </location>
</feature>
<dbReference type="InterPro" id="IPR007521">
    <property type="entry name" value="Choline_kin_N"/>
</dbReference>
<evidence type="ECO:0000313" key="5">
    <source>
        <dbReference type="EMBL" id="KJR82705.1"/>
    </source>
</evidence>
<reference evidence="5 6" key="2">
    <citation type="journal article" date="2015" name="Eukaryot. Cell">
        <title>Asexual propagation of a virulent clone complex in a human and feline outbreak of sporotrichosis.</title>
        <authorList>
            <person name="Teixeira Mde M."/>
            <person name="Rodrigues A.M."/>
            <person name="Tsui C.K."/>
            <person name="de Almeida L.G."/>
            <person name="Van Diepeningen A.D."/>
            <person name="van den Ende B.G."/>
            <person name="Fernandes G.F."/>
            <person name="Kano R."/>
            <person name="Hamelin R.C."/>
            <person name="Lopes-Bezerra L.M."/>
            <person name="Vasconcelos A.T."/>
            <person name="de Hoog S."/>
            <person name="de Camargo Z.P."/>
            <person name="Felipe M.S."/>
        </authorList>
    </citation>
    <scope>NUCLEOTIDE SEQUENCE [LARGE SCALE GENOMIC DNA]</scope>
    <source>
        <strain evidence="5 6">1099-18</strain>
    </source>
</reference>
<keyword evidence="3" id="KW-0472">Membrane</keyword>
<dbReference type="KEGG" id="ssck:SPSK_02978"/>
<comment type="similarity">
    <text evidence="1">Belongs to the choline/ethanolamine kinase family.</text>
</comment>
<dbReference type="VEuPathDB" id="FungiDB:SPSK_02978"/>
<feature type="region of interest" description="Disordered" evidence="2">
    <location>
        <begin position="493"/>
        <end position="520"/>
    </location>
</feature>
<evidence type="ECO:0000259" key="4">
    <source>
        <dbReference type="Pfam" id="PF04428"/>
    </source>
</evidence>
<keyword evidence="5" id="KW-0808">Transferase</keyword>
<dbReference type="SUPFAM" id="SSF56112">
    <property type="entry name" value="Protein kinase-like (PK-like)"/>
    <property type="match status" value="1"/>
</dbReference>
<name>A0A0F2M1R6_SPOSC</name>
<evidence type="ECO:0000313" key="6">
    <source>
        <dbReference type="Proteomes" id="UP000033710"/>
    </source>
</evidence>
<feature type="compositionally biased region" description="Polar residues" evidence="2">
    <location>
        <begin position="1"/>
        <end position="12"/>
    </location>
</feature>
<feature type="transmembrane region" description="Helical" evidence="3">
    <location>
        <begin position="110"/>
        <end position="137"/>
    </location>
</feature>
<protein>
    <submittedName>
        <fullName evidence="5">Choline kinase</fullName>
    </submittedName>
</protein>
<dbReference type="GO" id="GO:0005737">
    <property type="term" value="C:cytoplasm"/>
    <property type="evidence" value="ECO:0007669"/>
    <property type="project" value="TreeGrafter"/>
</dbReference>
<proteinExistence type="inferred from homology"/>
<dbReference type="GO" id="GO:0004103">
    <property type="term" value="F:choline kinase activity"/>
    <property type="evidence" value="ECO:0007669"/>
    <property type="project" value="TreeGrafter"/>
</dbReference>
<feature type="compositionally biased region" description="Basic residues" evidence="2">
    <location>
        <begin position="313"/>
        <end position="330"/>
    </location>
</feature>
<sequence>MSNPQAPTSSPRSVPLRSALRDDSDRTPPLSGLTKVWCLRSFAPYVWTLVLVCLCLISAQFHACSYMHIFLVLCAYSPSPPVVVLGLAPVDLQSTICLATKRGHVALGGHLAAAVAAAAWGLAPLLYCMVASVVCLFENSASHCRVPISMAHLLLIMTLFPSIVWATHHSSLSFSHFPAGRMYVDSFTAVQIAEPDVTDVLEPPPVEELPPRKQFTVTGAKRLSGRAAVLPLPASSRNSVSSQTSLDGLATYMTSPAQLAADDPRQNASPLVRPLINPLQQHHHQQRHRAVDHISGRLLAQISEWIQHERIKKETRKSRKVRAHGSRKNRSPPAEDGAKRSSKTKERRERLAADNTAAARDTTSAAAVDNCDDDDDIPVGQTTVSRHHRAPSTGSASSDVSLDRLQRIIDDNMSALGIESISNYVGGLRIGGGGGSGLSSSGISNSGRRHSRTLRYLPGRTASSDTEYMDGDVLVPGCDAVLDNSKTLKYSTSTTSIPLASSSGRAASDAGSISSRREDKERQAWYKFKNEIIRLAHTLRLKGWRKVPLDAGETITVERLSGALTNAVYVVSPPADLGGGEHSNNGLGQSQSQSHSGGSDAGMSPLVMPSGLTPSSSTLSLAGGSGKTVLPNKLLLRIYGPQVEHLIDREKELSVLRRLGRKKIGPRLLGTFANGRFEQFFKATTLTAANLREPETSKQIAKRMRELHDGVELLEEELDAGPTVWRNWDRWLDTVEATITFLDREVRLGAERERLQRQAAQDGAPVPSDAALPPQTGSFIDTWKSRGYVCGVEWPKFKALLEKHREMVKSYYGGSRRIRDRLIFAHNDTQYGNILRIRPDERSPLLQPENEHKQLIVIDFEYASANLPGNEFANHFTEWTYNYHDSVASHVCFADRYPTPEQQRRFIRAYVDHRPEFPHQCASSTPRFGPMSLPPLPPLLEQPLSGPVLSAGVHSAGTASAPPTLPSAQTLPNQSISHTASSASSIVDFMLDARAPPGGWMEEERRREELLERQVDELMEETRLWRAANSAMWVAWGIVQAKVPGFSLPPKEGSSSAASVLAKDHDDDITIDGKAVEADDATEPEEEFDYLGYAQERAFFVLGDCIKAGLLQLDELPADVQSKVKMIDY</sequence>
<evidence type="ECO:0000256" key="3">
    <source>
        <dbReference type="SAM" id="Phobius"/>
    </source>
</evidence>
<feature type="compositionally biased region" description="Low complexity" evidence="2">
    <location>
        <begin position="353"/>
        <end position="369"/>
    </location>
</feature>
<feature type="transmembrane region" description="Helical" evidence="3">
    <location>
        <begin position="42"/>
        <end position="62"/>
    </location>
</feature>
<dbReference type="PANTHER" id="PTHR22603">
    <property type="entry name" value="CHOLINE/ETHANOALAMINE KINASE"/>
    <property type="match status" value="1"/>
</dbReference>
<organism evidence="5 6">
    <name type="scientific">Sporothrix schenckii 1099-18</name>
    <dbReference type="NCBI Taxonomy" id="1397361"/>
    <lineage>
        <taxon>Eukaryota</taxon>
        <taxon>Fungi</taxon>
        <taxon>Dikarya</taxon>
        <taxon>Ascomycota</taxon>
        <taxon>Pezizomycotina</taxon>
        <taxon>Sordariomycetes</taxon>
        <taxon>Sordariomycetidae</taxon>
        <taxon>Ophiostomatales</taxon>
        <taxon>Ophiostomataceae</taxon>
        <taxon>Sporothrix</taxon>
    </lineage>
</organism>
<feature type="region of interest" description="Disordered" evidence="2">
    <location>
        <begin position="310"/>
        <end position="399"/>
    </location>
</feature>
<dbReference type="OrthoDB" id="10267235at2759"/>
<dbReference type="Gene3D" id="3.90.1200.10">
    <property type="match status" value="1"/>
</dbReference>
<feature type="compositionally biased region" description="Basic and acidic residues" evidence="2">
    <location>
        <begin position="336"/>
        <end position="352"/>
    </location>
</feature>
<feature type="domain" description="Choline kinase N-terminal" evidence="4">
    <location>
        <begin position="466"/>
        <end position="552"/>
    </location>
</feature>
<dbReference type="EMBL" id="AXCR01000010">
    <property type="protein sequence ID" value="KJR82705.1"/>
    <property type="molecule type" value="Genomic_DNA"/>
</dbReference>
<feature type="compositionally biased region" description="Low complexity" evidence="2">
    <location>
        <begin position="582"/>
        <end position="598"/>
    </location>
</feature>
<dbReference type="RefSeq" id="XP_016585381.1">
    <property type="nucleotide sequence ID" value="XM_016729824.1"/>
</dbReference>
<keyword evidence="3" id="KW-0812">Transmembrane</keyword>
<keyword evidence="5" id="KW-0418">Kinase</keyword>
<gene>
    <name evidence="5" type="ORF">SPSK_02978</name>
</gene>
<comment type="caution">
    <text evidence="5">The sequence shown here is derived from an EMBL/GenBank/DDBJ whole genome shotgun (WGS) entry which is preliminary data.</text>
</comment>
<evidence type="ECO:0000256" key="1">
    <source>
        <dbReference type="ARBA" id="ARBA00038211"/>
    </source>
</evidence>
<feature type="region of interest" description="Disordered" evidence="2">
    <location>
        <begin position="951"/>
        <end position="972"/>
    </location>
</feature>
<dbReference type="Proteomes" id="UP000033710">
    <property type="component" value="Unassembled WGS sequence"/>
</dbReference>
<reference evidence="5 6" key="1">
    <citation type="journal article" date="2014" name="BMC Genomics">
        <title>Comparative genomics of the major fungal agents of human and animal Sporotrichosis: Sporothrix schenckii and Sporothrix brasiliensis.</title>
        <authorList>
            <person name="Teixeira M.M."/>
            <person name="de Almeida L.G."/>
            <person name="Kubitschek-Barreira P."/>
            <person name="Alves F.L."/>
            <person name="Kioshima E.S."/>
            <person name="Abadio A.K."/>
            <person name="Fernandes L."/>
            <person name="Derengowski L.S."/>
            <person name="Ferreira K.S."/>
            <person name="Souza R.C."/>
            <person name="Ruiz J.C."/>
            <person name="de Andrade N.C."/>
            <person name="Paes H.C."/>
            <person name="Nicola A.M."/>
            <person name="Albuquerque P."/>
            <person name="Gerber A.L."/>
            <person name="Martins V.P."/>
            <person name="Peconick L.D."/>
            <person name="Neto A.V."/>
            <person name="Chaucanez C.B."/>
            <person name="Silva P.A."/>
            <person name="Cunha O.L."/>
            <person name="de Oliveira F.F."/>
            <person name="dos Santos T.C."/>
            <person name="Barros A.L."/>
            <person name="Soares M.A."/>
            <person name="de Oliveira L.M."/>
            <person name="Marini M.M."/>
            <person name="Villalobos-Duno H."/>
            <person name="Cunha M.M."/>
            <person name="de Hoog S."/>
            <person name="da Silveira J.F."/>
            <person name="Henrissat B."/>
            <person name="Nino-Vega G.A."/>
            <person name="Cisalpino P.S."/>
            <person name="Mora-Montes H.M."/>
            <person name="Almeida S.R."/>
            <person name="Stajich J.E."/>
            <person name="Lopes-Bezerra L.M."/>
            <person name="Vasconcelos A.T."/>
            <person name="Felipe M.S."/>
        </authorList>
    </citation>
    <scope>NUCLEOTIDE SEQUENCE [LARGE SCALE GENOMIC DNA]</scope>
    <source>
        <strain evidence="5 6">1099-18</strain>
    </source>
</reference>
<feature type="compositionally biased region" description="Low complexity" evidence="2">
    <location>
        <begin position="493"/>
        <end position="514"/>
    </location>
</feature>